<feature type="domain" description="Phospholipid/glycerol acyltransferase" evidence="3">
    <location>
        <begin position="1"/>
        <end position="100"/>
    </location>
</feature>
<evidence type="ECO:0000313" key="5">
    <source>
        <dbReference type="Proteomes" id="UP001211907"/>
    </source>
</evidence>
<organism evidence="4 5">
    <name type="scientific">Physocladia obscura</name>
    <dbReference type="NCBI Taxonomy" id="109957"/>
    <lineage>
        <taxon>Eukaryota</taxon>
        <taxon>Fungi</taxon>
        <taxon>Fungi incertae sedis</taxon>
        <taxon>Chytridiomycota</taxon>
        <taxon>Chytridiomycota incertae sedis</taxon>
        <taxon>Chytridiomycetes</taxon>
        <taxon>Chytridiales</taxon>
        <taxon>Chytriomycetaceae</taxon>
        <taxon>Physocladia</taxon>
    </lineage>
</organism>
<dbReference type="PANTHER" id="PTHR10434">
    <property type="entry name" value="1-ACYL-SN-GLYCEROL-3-PHOSPHATE ACYLTRANSFERASE"/>
    <property type="match status" value="1"/>
</dbReference>
<dbReference type="PANTHER" id="PTHR10434:SF11">
    <property type="entry name" value="1-ACYL-SN-GLYCEROL-3-PHOSPHATE ACYLTRANSFERASE"/>
    <property type="match status" value="1"/>
</dbReference>
<evidence type="ECO:0000313" key="4">
    <source>
        <dbReference type="EMBL" id="KAJ3123439.1"/>
    </source>
</evidence>
<keyword evidence="1" id="KW-0808">Transferase</keyword>
<proteinExistence type="predicted"/>
<dbReference type="CDD" id="cd07989">
    <property type="entry name" value="LPLAT_AGPAT-like"/>
    <property type="match status" value="1"/>
</dbReference>
<dbReference type="Pfam" id="PF01553">
    <property type="entry name" value="Acyltransferase"/>
    <property type="match status" value="1"/>
</dbReference>
<dbReference type="GO" id="GO:0006654">
    <property type="term" value="P:phosphatidic acid biosynthetic process"/>
    <property type="evidence" value="ECO:0007669"/>
    <property type="project" value="TreeGrafter"/>
</dbReference>
<dbReference type="AlphaFoldDB" id="A0AAD5XE18"/>
<evidence type="ECO:0000259" key="3">
    <source>
        <dbReference type="SMART" id="SM00563"/>
    </source>
</evidence>
<name>A0AAD5XE18_9FUNG</name>
<keyword evidence="5" id="KW-1185">Reference proteome</keyword>
<keyword evidence="2" id="KW-0012">Acyltransferase</keyword>
<dbReference type="Proteomes" id="UP001211907">
    <property type="component" value="Unassembled WGS sequence"/>
</dbReference>
<dbReference type="GO" id="GO:0005783">
    <property type="term" value="C:endoplasmic reticulum"/>
    <property type="evidence" value="ECO:0007669"/>
    <property type="project" value="TreeGrafter"/>
</dbReference>
<dbReference type="SMART" id="SM00563">
    <property type="entry name" value="PlsC"/>
    <property type="match status" value="1"/>
</dbReference>
<protein>
    <submittedName>
        <fullName evidence="4">1-acylglycerol-3-phosphate O-acyltransferase</fullName>
    </submittedName>
</protein>
<evidence type="ECO:0000256" key="2">
    <source>
        <dbReference type="ARBA" id="ARBA00023315"/>
    </source>
</evidence>
<gene>
    <name evidence="4" type="primary">SLC1</name>
    <name evidence="4" type="ORF">HK100_011597</name>
</gene>
<accession>A0AAD5XE18</accession>
<evidence type="ECO:0000256" key="1">
    <source>
        <dbReference type="ARBA" id="ARBA00022679"/>
    </source>
</evidence>
<dbReference type="GO" id="GO:0003841">
    <property type="term" value="F:1-acylglycerol-3-phosphate O-acyltransferase activity"/>
    <property type="evidence" value="ECO:0007669"/>
    <property type="project" value="TreeGrafter"/>
</dbReference>
<dbReference type="SUPFAM" id="SSF69593">
    <property type="entry name" value="Glycerol-3-phosphate (1)-acyltransferase"/>
    <property type="match status" value="1"/>
</dbReference>
<reference evidence="4" key="1">
    <citation type="submission" date="2020-05" db="EMBL/GenBank/DDBJ databases">
        <title>Phylogenomic resolution of chytrid fungi.</title>
        <authorList>
            <person name="Stajich J.E."/>
            <person name="Amses K."/>
            <person name="Simmons R."/>
            <person name="Seto K."/>
            <person name="Myers J."/>
            <person name="Bonds A."/>
            <person name="Quandt C.A."/>
            <person name="Barry K."/>
            <person name="Liu P."/>
            <person name="Grigoriev I."/>
            <person name="Longcore J.E."/>
            <person name="James T.Y."/>
        </authorList>
    </citation>
    <scope>NUCLEOTIDE SEQUENCE</scope>
    <source>
        <strain evidence="4">JEL0513</strain>
    </source>
</reference>
<sequence>MPDTCVVLMKKEIGDIPFMGDFGRLSQDAVFIDRQKHKDAIGALNQAGQIIKERNASVFLYPEGTRTYQTTNDLLPFKKGVFHLAVGSHLPILPIVIESYHSISNFRNFVFRGGDIKVKILPPISTEGLTAADVTDLSGKCYESSKKQQQSK</sequence>
<dbReference type="InterPro" id="IPR002123">
    <property type="entry name" value="Plipid/glycerol_acylTrfase"/>
</dbReference>
<comment type="caution">
    <text evidence="4">The sequence shown here is derived from an EMBL/GenBank/DDBJ whole genome shotgun (WGS) entry which is preliminary data.</text>
</comment>
<dbReference type="EMBL" id="JADGJH010000737">
    <property type="protein sequence ID" value="KAJ3123439.1"/>
    <property type="molecule type" value="Genomic_DNA"/>
</dbReference>